<dbReference type="Proteomes" id="UP000215144">
    <property type="component" value="Chromosome 1"/>
</dbReference>
<dbReference type="OrthoDB" id="2234398at2"/>
<evidence type="ECO:0000256" key="1">
    <source>
        <dbReference type="ARBA" id="ARBA00004613"/>
    </source>
</evidence>
<feature type="transmembrane region" description="Helical" evidence="3">
    <location>
        <begin position="220"/>
        <end position="247"/>
    </location>
</feature>
<keyword evidence="3" id="KW-0812">Transmembrane</keyword>
<proteinExistence type="predicted"/>
<evidence type="ECO:0000256" key="3">
    <source>
        <dbReference type="SAM" id="Phobius"/>
    </source>
</evidence>
<dbReference type="GO" id="GO:0005576">
    <property type="term" value="C:extracellular region"/>
    <property type="evidence" value="ECO:0007669"/>
    <property type="project" value="UniProtKB-SubCell"/>
</dbReference>
<dbReference type="KEGG" id="saco:SAME_01592"/>
<gene>
    <name evidence="5" type="ORF">SAMEA4504048_01592</name>
</gene>
<dbReference type="RefSeq" id="WP_023649446.1">
    <property type="nucleotide sequence ID" value="NZ_LT906454.1"/>
</dbReference>
<sequence>MKGALAAITEASSSYGGSYMGSSYSMDISSGKQGFSKRIDDLVKISEKAKRLIAEKDTDGVVSFNYHDDRTTATNLQVNLVKLERYSSNVSRYLKEKIDQPFYEEMDKVGARLEALSIRSYTTSNTVGFKRTEYVPDATGMQFVSREVTPPTISLSDLYKVDSPYKATLEKSYEQFRNSDAYKDNKLSKDDYLMAMHHTRAFTYDSIDDQKERIEMWRDLALTAGVIILTIFCPPAGAAAGVVLAGADMYSAAVGKDWGTGRELDNTERVLRGVFSLFDLIPGVSYLNDLAKTGKKAGLAAVKASLKEGISEGLEQGAKNLDNFKGLLTKAKGFGDDVLKNVDNYAKQLDNFAKSKLSSVADNVAGKLRQADEVVSDVARRFSLNDGLEFQLVSGAMPSSGPGKLSGLADNLSAFAKNLDSSLDEVLEGGGKLGDNILPLDLSDTDILKTKPKNSPTPQKWLDKGGKIEIDHSKIPPEWLYTDWEGSKVVYVDGFPDFKGAGYVRQEVLLEEGFETRSRDFAKADKLAETPKSLDTTWHHHQDGKTLQEIETRIHARFTHRGGFALRKK</sequence>
<keyword evidence="3" id="KW-1133">Transmembrane helix</keyword>
<keyword evidence="3" id="KW-0472">Membrane</keyword>
<evidence type="ECO:0000256" key="2">
    <source>
        <dbReference type="ARBA" id="ARBA00022525"/>
    </source>
</evidence>
<dbReference type="InterPro" id="IPR032869">
    <property type="entry name" value="WHH_dom_containing"/>
</dbReference>
<name>A0A239X9F7_STRAI</name>
<comment type="subcellular location">
    <subcellularLocation>
        <location evidence="1">Secreted</location>
    </subcellularLocation>
</comment>
<protein>
    <recommendedName>
        <fullName evidence="4">Pre-toxin TG domain-containing protein</fullName>
    </recommendedName>
</protein>
<evidence type="ECO:0000259" key="4">
    <source>
        <dbReference type="Pfam" id="PF14449"/>
    </source>
</evidence>
<dbReference type="InterPro" id="IPR027797">
    <property type="entry name" value="PT-TG_dom"/>
</dbReference>
<organism evidence="5 6">
    <name type="scientific">Streptococcus acidominimus</name>
    <dbReference type="NCBI Taxonomy" id="1326"/>
    <lineage>
        <taxon>Bacteria</taxon>
        <taxon>Bacillati</taxon>
        <taxon>Bacillota</taxon>
        <taxon>Bacilli</taxon>
        <taxon>Lactobacillales</taxon>
        <taxon>Streptococcaceae</taxon>
        <taxon>Streptococcus</taxon>
    </lineage>
</organism>
<evidence type="ECO:0000313" key="5">
    <source>
        <dbReference type="EMBL" id="SNV42813.1"/>
    </source>
</evidence>
<dbReference type="EMBL" id="LT906454">
    <property type="protein sequence ID" value="SNV42813.1"/>
    <property type="molecule type" value="Genomic_DNA"/>
</dbReference>
<dbReference type="Pfam" id="PF14414">
    <property type="entry name" value="WHH"/>
    <property type="match status" value="1"/>
</dbReference>
<accession>A0A239X9F7</accession>
<keyword evidence="2" id="KW-0964">Secreted</keyword>
<evidence type="ECO:0000313" key="6">
    <source>
        <dbReference type="Proteomes" id="UP000215144"/>
    </source>
</evidence>
<feature type="domain" description="Pre-toxin TG" evidence="4">
    <location>
        <begin position="242"/>
        <end position="303"/>
    </location>
</feature>
<dbReference type="Pfam" id="PF14449">
    <property type="entry name" value="PT-TG"/>
    <property type="match status" value="1"/>
</dbReference>
<reference evidence="5 6" key="1">
    <citation type="submission" date="2017-06" db="EMBL/GenBank/DDBJ databases">
        <authorList>
            <consortium name="Pathogen Informatics"/>
        </authorList>
    </citation>
    <scope>NUCLEOTIDE SEQUENCE [LARGE SCALE GENOMIC DNA]</scope>
    <source>
        <strain evidence="5 6">NCTC11291</strain>
    </source>
</reference>
<dbReference type="AlphaFoldDB" id="A0A239X9F7"/>